<comment type="similarity">
    <text evidence="1">Belongs to the bacterial ribosomal protein bL27 family.</text>
</comment>
<dbReference type="GO" id="GO:0003735">
    <property type="term" value="F:structural constituent of ribosome"/>
    <property type="evidence" value="ECO:0007669"/>
    <property type="project" value="InterPro"/>
</dbReference>
<evidence type="ECO:0000256" key="1">
    <source>
        <dbReference type="ARBA" id="ARBA00010797"/>
    </source>
</evidence>
<dbReference type="Gene3D" id="2.40.50.100">
    <property type="match status" value="1"/>
</dbReference>
<dbReference type="EMBL" id="LCDF01000017">
    <property type="protein sequence ID" value="KKS47289.1"/>
    <property type="molecule type" value="Genomic_DNA"/>
</dbReference>
<evidence type="ECO:0000313" key="6">
    <source>
        <dbReference type="EMBL" id="KKS47289.1"/>
    </source>
</evidence>
<dbReference type="PRINTS" id="PR00063">
    <property type="entry name" value="RIBOSOMALL27"/>
</dbReference>
<dbReference type="GO" id="GO:0005840">
    <property type="term" value="C:ribosome"/>
    <property type="evidence" value="ECO:0007669"/>
    <property type="project" value="UniProtKB-KW"/>
</dbReference>
<dbReference type="STRING" id="1618659.UV11_C0017G0013"/>
<dbReference type="PROSITE" id="PS00831">
    <property type="entry name" value="RIBOSOMAL_L27"/>
    <property type="match status" value="1"/>
</dbReference>
<dbReference type="SUPFAM" id="SSF110324">
    <property type="entry name" value="Ribosomal L27 protein-like"/>
    <property type="match status" value="1"/>
</dbReference>
<comment type="caution">
    <text evidence="6">The sequence shown here is derived from an EMBL/GenBank/DDBJ whole genome shotgun (WGS) entry which is preliminary data.</text>
</comment>
<sequence>MAHTKATGSTQNVRDSQPKYLGVKLFAGEKAQIGSIIIRQRGTKFAPGRNVRLGKDHTIYAIKDGIVEFSSKRKNRFDGKTRVMKVVSVIPETAEAA</sequence>
<dbReference type="AlphaFoldDB" id="A0A0G0ZF30"/>
<dbReference type="Proteomes" id="UP000034036">
    <property type="component" value="Unassembled WGS sequence"/>
</dbReference>
<organism evidence="6 7">
    <name type="scientific">Candidatus Giovannonibacteria bacterium GW2011_GWF2_42_19</name>
    <dbReference type="NCBI Taxonomy" id="1618659"/>
    <lineage>
        <taxon>Bacteria</taxon>
        <taxon>Candidatus Giovannoniibacteriota</taxon>
    </lineage>
</organism>
<dbReference type="NCBIfam" id="TIGR00062">
    <property type="entry name" value="L27"/>
    <property type="match status" value="1"/>
</dbReference>
<dbReference type="PANTHER" id="PTHR15893">
    <property type="entry name" value="RIBOSOMAL PROTEIN L27"/>
    <property type="match status" value="1"/>
</dbReference>
<dbReference type="GO" id="GO:0006412">
    <property type="term" value="P:translation"/>
    <property type="evidence" value="ECO:0007669"/>
    <property type="project" value="InterPro"/>
</dbReference>
<gene>
    <name evidence="6" type="ORF">UV11_C0017G0013</name>
</gene>
<proteinExistence type="inferred from homology"/>
<dbReference type="FunFam" id="2.40.50.100:FF:000020">
    <property type="entry name" value="50S ribosomal protein L27"/>
    <property type="match status" value="1"/>
</dbReference>
<dbReference type="InterPro" id="IPR001684">
    <property type="entry name" value="Ribosomal_bL27"/>
</dbReference>
<dbReference type="PATRIC" id="fig|1618659.3.peg.657"/>
<name>A0A0G0ZF30_9BACT</name>
<accession>A0A0G0ZF30</accession>
<evidence type="ECO:0000256" key="5">
    <source>
        <dbReference type="ARBA" id="ARBA00035477"/>
    </source>
</evidence>
<evidence type="ECO:0000256" key="4">
    <source>
        <dbReference type="ARBA" id="ARBA00035175"/>
    </source>
</evidence>
<keyword evidence="2 6" id="KW-0689">Ribosomal protein</keyword>
<dbReference type="InterPro" id="IPR018261">
    <property type="entry name" value="Ribosomal_bL27_CS"/>
</dbReference>
<dbReference type="GO" id="GO:1990904">
    <property type="term" value="C:ribonucleoprotein complex"/>
    <property type="evidence" value="ECO:0007669"/>
    <property type="project" value="UniProtKB-KW"/>
</dbReference>
<dbReference type="PANTHER" id="PTHR15893:SF0">
    <property type="entry name" value="LARGE RIBOSOMAL SUBUNIT PROTEIN BL27M"/>
    <property type="match status" value="1"/>
</dbReference>
<dbReference type="Pfam" id="PF01016">
    <property type="entry name" value="Ribosomal_L27"/>
    <property type="match status" value="1"/>
</dbReference>
<keyword evidence="3" id="KW-0687">Ribonucleoprotein</keyword>
<protein>
    <recommendedName>
        <fullName evidence="4">Large ribosomal subunit protein bL27</fullName>
    </recommendedName>
    <alternativeName>
        <fullName evidence="5">50S ribosomal protein L27</fullName>
    </alternativeName>
</protein>
<evidence type="ECO:0000256" key="2">
    <source>
        <dbReference type="ARBA" id="ARBA00022980"/>
    </source>
</evidence>
<evidence type="ECO:0000256" key="3">
    <source>
        <dbReference type="ARBA" id="ARBA00023274"/>
    </source>
</evidence>
<evidence type="ECO:0000313" key="7">
    <source>
        <dbReference type="Proteomes" id="UP000034036"/>
    </source>
</evidence>
<reference evidence="6 7" key="1">
    <citation type="journal article" date="2015" name="Nature">
        <title>rRNA introns, odd ribosomes, and small enigmatic genomes across a large radiation of phyla.</title>
        <authorList>
            <person name="Brown C.T."/>
            <person name="Hug L.A."/>
            <person name="Thomas B.C."/>
            <person name="Sharon I."/>
            <person name="Castelle C.J."/>
            <person name="Singh A."/>
            <person name="Wilkins M.J."/>
            <person name="Williams K.H."/>
            <person name="Banfield J.F."/>
        </authorList>
    </citation>
    <scope>NUCLEOTIDE SEQUENCE [LARGE SCALE GENOMIC DNA]</scope>
</reference>